<dbReference type="EMBL" id="JBDODL010000056">
    <property type="protein sequence ID" value="MES1918402.1"/>
    <property type="molecule type" value="Genomic_DNA"/>
</dbReference>
<keyword evidence="3" id="KW-0813">Transport</keyword>
<keyword evidence="7" id="KW-0276">Fatty acid metabolism</keyword>
<reference evidence="15 16" key="1">
    <citation type="journal article" date="2024" name="BMC Biol.">
        <title>Comparative genomics of Ascetosporea gives new insight into the evolutionary basis for animal parasitism in Rhizaria.</title>
        <authorList>
            <person name="Hiltunen Thoren M."/>
            <person name="Onut-Brannstrom I."/>
            <person name="Alfjorden A."/>
            <person name="Peckova H."/>
            <person name="Swords F."/>
            <person name="Hooper C."/>
            <person name="Holzer A.S."/>
            <person name="Bass D."/>
            <person name="Burki F."/>
        </authorList>
    </citation>
    <scope>NUCLEOTIDE SEQUENCE [LARGE SCALE GENOMIC DNA]</scope>
    <source>
        <strain evidence="15">20-A016</strain>
    </source>
</reference>
<dbReference type="InterPro" id="IPR009081">
    <property type="entry name" value="PP-bd_ACP"/>
</dbReference>
<dbReference type="InterPro" id="IPR036736">
    <property type="entry name" value="ACP-like_sf"/>
</dbReference>
<evidence type="ECO:0000256" key="8">
    <source>
        <dbReference type="ARBA" id="ARBA00022946"/>
    </source>
</evidence>
<dbReference type="PROSITE" id="PS50075">
    <property type="entry name" value="CARRIER"/>
    <property type="match status" value="1"/>
</dbReference>
<protein>
    <recommendedName>
        <fullName evidence="13">Acyl carrier protein</fullName>
    </recommendedName>
</protein>
<evidence type="ECO:0000256" key="5">
    <source>
        <dbReference type="ARBA" id="ARBA00022516"/>
    </source>
</evidence>
<dbReference type="SUPFAM" id="SSF47336">
    <property type="entry name" value="ACP-like"/>
    <property type="match status" value="1"/>
</dbReference>
<evidence type="ECO:0000313" key="15">
    <source>
        <dbReference type="EMBL" id="MES1918402.1"/>
    </source>
</evidence>
<evidence type="ECO:0000256" key="12">
    <source>
        <dbReference type="ARBA" id="ARBA00023160"/>
    </source>
</evidence>
<evidence type="ECO:0000259" key="14">
    <source>
        <dbReference type="PROSITE" id="PS50075"/>
    </source>
</evidence>
<evidence type="ECO:0000256" key="7">
    <source>
        <dbReference type="ARBA" id="ARBA00022832"/>
    </source>
</evidence>
<evidence type="ECO:0000256" key="13">
    <source>
        <dbReference type="RuleBase" id="RU000722"/>
    </source>
</evidence>
<keyword evidence="5 13" id="KW-0444">Lipid biosynthesis</keyword>
<dbReference type="HAMAP" id="MF_01217">
    <property type="entry name" value="Acyl_carrier"/>
    <property type="match status" value="1"/>
</dbReference>
<keyword evidence="10" id="KW-0443">Lipid metabolism</keyword>
<evidence type="ECO:0000313" key="16">
    <source>
        <dbReference type="Proteomes" id="UP001439008"/>
    </source>
</evidence>
<name>A0ABV2AFG4_9EUKA</name>
<dbReference type="Pfam" id="PF00550">
    <property type="entry name" value="PP-binding"/>
    <property type="match status" value="1"/>
</dbReference>
<organism evidence="15 16">
    <name type="scientific">Bonamia ostreae</name>
    <dbReference type="NCBI Taxonomy" id="126728"/>
    <lineage>
        <taxon>Eukaryota</taxon>
        <taxon>Sar</taxon>
        <taxon>Rhizaria</taxon>
        <taxon>Endomyxa</taxon>
        <taxon>Ascetosporea</taxon>
        <taxon>Haplosporida</taxon>
        <taxon>Bonamia</taxon>
    </lineage>
</organism>
<keyword evidence="12 13" id="KW-0275">Fatty acid biosynthesis</keyword>
<keyword evidence="6" id="KW-0597">Phosphoprotein</keyword>
<evidence type="ECO:0000256" key="4">
    <source>
        <dbReference type="ARBA" id="ARBA00022450"/>
    </source>
</evidence>
<accession>A0ABV2AFG4</accession>
<comment type="caution">
    <text evidence="15">The sequence shown here is derived from an EMBL/GenBank/DDBJ whole genome shotgun (WGS) entry which is preliminary data.</text>
</comment>
<feature type="domain" description="Carrier" evidence="14">
    <location>
        <begin position="20"/>
        <end position="98"/>
    </location>
</feature>
<dbReference type="NCBIfam" id="TIGR00517">
    <property type="entry name" value="acyl_carrier"/>
    <property type="match status" value="1"/>
</dbReference>
<comment type="subcellular location">
    <subcellularLocation>
        <location evidence="1">Mitochondrion</location>
    </subcellularLocation>
</comment>
<comment type="similarity">
    <text evidence="2">Belongs to the acyl carrier protein (ACP) family.</text>
</comment>
<keyword evidence="9" id="KW-0249">Electron transport</keyword>
<dbReference type="Gene3D" id="1.10.1200.10">
    <property type="entry name" value="ACP-like"/>
    <property type="match status" value="1"/>
</dbReference>
<dbReference type="PANTHER" id="PTHR20863">
    <property type="entry name" value="ACYL CARRIER PROTEIN"/>
    <property type="match status" value="1"/>
</dbReference>
<comment type="function">
    <text evidence="13">Carrier of the growing fatty acid chain in fatty acid biosynthesis.</text>
</comment>
<evidence type="ECO:0000256" key="2">
    <source>
        <dbReference type="ARBA" id="ARBA00010930"/>
    </source>
</evidence>
<keyword evidence="16" id="KW-1185">Reference proteome</keyword>
<evidence type="ECO:0000256" key="10">
    <source>
        <dbReference type="ARBA" id="ARBA00023098"/>
    </source>
</evidence>
<keyword evidence="8" id="KW-0809">Transit peptide</keyword>
<evidence type="ECO:0000256" key="3">
    <source>
        <dbReference type="ARBA" id="ARBA00022448"/>
    </source>
</evidence>
<evidence type="ECO:0000256" key="9">
    <source>
        <dbReference type="ARBA" id="ARBA00022982"/>
    </source>
</evidence>
<evidence type="ECO:0000256" key="6">
    <source>
        <dbReference type="ARBA" id="ARBA00022553"/>
    </source>
</evidence>
<dbReference type="InterPro" id="IPR003231">
    <property type="entry name" value="ACP"/>
</dbReference>
<keyword evidence="11" id="KW-0496">Mitochondrion</keyword>
<sequence>MNRAINRSLRYFCSSILDRPNIFKRTVKVFKMVPSLKNYEVSKIKDDSNFVTDLNLDSLDKVEIVVGLEEEFDITIEEDISDKFTTVKEAVDYIYKTIQKS</sequence>
<evidence type="ECO:0000256" key="1">
    <source>
        <dbReference type="ARBA" id="ARBA00004173"/>
    </source>
</evidence>
<proteinExistence type="inferred from homology"/>
<gene>
    <name evidence="15" type="primary">ACP1</name>
    <name evidence="15" type="ORF">MHBO_000371</name>
</gene>
<dbReference type="Proteomes" id="UP001439008">
    <property type="component" value="Unassembled WGS sequence"/>
</dbReference>
<keyword evidence="4 13" id="KW-0596">Phosphopantetheine</keyword>
<dbReference type="PANTHER" id="PTHR20863:SF28">
    <property type="entry name" value="ACYL CARRIER PROTEIN, MITOCHONDRIAL"/>
    <property type="match status" value="1"/>
</dbReference>
<evidence type="ECO:0000256" key="11">
    <source>
        <dbReference type="ARBA" id="ARBA00023128"/>
    </source>
</evidence>